<name>A0A941DCA0_9BURK</name>
<dbReference type="InterPro" id="IPR012910">
    <property type="entry name" value="Plug_dom"/>
</dbReference>
<organism evidence="16 17">
    <name type="scientific">Undibacterium baiyunense</name>
    <dbReference type="NCBI Taxonomy" id="2828731"/>
    <lineage>
        <taxon>Bacteria</taxon>
        <taxon>Pseudomonadati</taxon>
        <taxon>Pseudomonadota</taxon>
        <taxon>Betaproteobacteria</taxon>
        <taxon>Burkholderiales</taxon>
        <taxon>Oxalobacteraceae</taxon>
        <taxon>Undibacterium</taxon>
    </lineage>
</organism>
<evidence type="ECO:0000256" key="1">
    <source>
        <dbReference type="ARBA" id="ARBA00004571"/>
    </source>
</evidence>
<evidence type="ECO:0000256" key="10">
    <source>
        <dbReference type="PROSITE-ProRule" id="PRU01360"/>
    </source>
</evidence>
<dbReference type="InterPro" id="IPR036942">
    <property type="entry name" value="Beta-barrel_TonB_sf"/>
</dbReference>
<dbReference type="Proteomes" id="UP000680158">
    <property type="component" value="Unassembled WGS sequence"/>
</dbReference>
<feature type="domain" description="TonB-dependent receptor-like beta-barrel" evidence="14">
    <location>
        <begin position="419"/>
        <end position="921"/>
    </location>
</feature>
<evidence type="ECO:0000313" key="16">
    <source>
        <dbReference type="EMBL" id="MBR7746049.1"/>
    </source>
</evidence>
<dbReference type="InterPro" id="IPR039426">
    <property type="entry name" value="TonB-dep_rcpt-like"/>
</dbReference>
<sequence length="958" mass="104034">MASQFTLKRSVIAVALTLASSQVVFAQQTANEPVVQKITVTGSNIKRVDKEGTSPIQTITAKEIAESGAGNIAELMKQVPSMGADINQDLTGGTFAAGVSTASLRGLGSTSTLILLNGRRMTPSAYADPNNGNSTLYDLNSIPLSAIERVEIFKDGASAVYGSDAIGGVINFITKRNFRGAEGGINIAANDDGKFGRKRANATFGMGDFESNGYNAFFAVDYSKRDRVARADVTDIEYDKYLIMNGRYASPYSSTVSKYPWFYKETAPGSKNFGVTRATMATNLITDLSCPDSQKLTLGAREAILPTSILFGRTVCNYNADLYSEAQGEATDLSFMGVGSLKITDNVSAFAEVAYTKSERPYTGAGATLGTGQTTNFKSTGIADPFQIILPIGHPDNPFPTARASVSVRLEDKLRTQPTTNENARALAGLKGSNYGFDWETAVLWNRSERLQEYRNMFYIPTLQKINTGTSMATLFKDPTLTKDVKNTGSAEILQWDAKATTEFGKLGGGAIGLATGVEFREERIVLTPDADLAAGNILGLANSVIDGSRKVSSAFIELRTPFLKNFEMDFAGRFDKYPGIKVNFVPKVGAKWNVNDSLSFRSTYAEGFRAPALVQVLPGGSQFFLSGLWDPKRCEDDEQTPKPNATAADCAKGASGTGGANPELKPETAKSYSFGLIFSPTRNFDVLVDWYKIRKEGEVMLGSAFQALKDEDRFPQNIIRDPNPVNWVTKNGVPVPGTGPLLSVKLPWINQGATEVTGLDFEMRMRNNLGTWGNLSSTFRGSYQISYKIAQVLGDIEHNVAGKRPGLYDWNLSSGPDTPRFKGGLSTNWSQGPHSVSGSIAYVGSISLMRNRDAATIYPAEFCYYGTRKATDAVPNRNTSNPRFEEFEESCKVPDWTTVGLGYTYTGFKNLGLSINIANIFDSKAPYDPGYVTSGYNTGLHNNRGRYFTLSANYKFN</sequence>
<dbReference type="SUPFAM" id="SSF56935">
    <property type="entry name" value="Porins"/>
    <property type="match status" value="1"/>
</dbReference>
<evidence type="ECO:0000313" key="17">
    <source>
        <dbReference type="Proteomes" id="UP000680158"/>
    </source>
</evidence>
<proteinExistence type="inferred from homology"/>
<keyword evidence="9 10" id="KW-0998">Cell outer membrane</keyword>
<reference evidence="16 17" key="1">
    <citation type="submission" date="2021-04" db="EMBL/GenBank/DDBJ databases">
        <title>novel species isolated from subtropical streams in China.</title>
        <authorList>
            <person name="Lu H."/>
        </authorList>
    </citation>
    <scope>NUCLEOTIDE SEQUENCE [LARGE SCALE GENOMIC DNA]</scope>
    <source>
        <strain evidence="16 17">BYS107W</strain>
    </source>
</reference>
<evidence type="ECO:0000256" key="3">
    <source>
        <dbReference type="ARBA" id="ARBA00022448"/>
    </source>
</evidence>
<evidence type="ECO:0000259" key="15">
    <source>
        <dbReference type="Pfam" id="PF07715"/>
    </source>
</evidence>
<accession>A0A941DCA0</accession>
<feature type="signal peptide" evidence="13">
    <location>
        <begin position="1"/>
        <end position="26"/>
    </location>
</feature>
<dbReference type="InterPro" id="IPR000531">
    <property type="entry name" value="Beta-barrel_TonB"/>
</dbReference>
<dbReference type="PROSITE" id="PS52016">
    <property type="entry name" value="TONB_DEPENDENT_REC_3"/>
    <property type="match status" value="1"/>
</dbReference>
<keyword evidence="6 11" id="KW-0798">TonB box</keyword>
<evidence type="ECO:0000256" key="8">
    <source>
        <dbReference type="ARBA" id="ARBA00023170"/>
    </source>
</evidence>
<feature type="chain" id="PRO_5036889116" evidence="13">
    <location>
        <begin position="27"/>
        <end position="958"/>
    </location>
</feature>
<dbReference type="Gene3D" id="2.40.170.20">
    <property type="entry name" value="TonB-dependent receptor, beta-barrel domain"/>
    <property type="match status" value="1"/>
</dbReference>
<dbReference type="EMBL" id="JAGSPM010000002">
    <property type="protein sequence ID" value="MBR7746049.1"/>
    <property type="molecule type" value="Genomic_DNA"/>
</dbReference>
<evidence type="ECO:0000256" key="5">
    <source>
        <dbReference type="ARBA" id="ARBA00022692"/>
    </source>
</evidence>
<keyword evidence="8 16" id="KW-0675">Receptor</keyword>
<evidence type="ECO:0000259" key="14">
    <source>
        <dbReference type="Pfam" id="PF00593"/>
    </source>
</evidence>
<comment type="subcellular location">
    <subcellularLocation>
        <location evidence="1 10">Cell outer membrane</location>
        <topology evidence="1 10">Multi-pass membrane protein</topology>
    </subcellularLocation>
</comment>
<dbReference type="Pfam" id="PF07715">
    <property type="entry name" value="Plug"/>
    <property type="match status" value="1"/>
</dbReference>
<keyword evidence="7 10" id="KW-0472">Membrane</keyword>
<dbReference type="GO" id="GO:0009279">
    <property type="term" value="C:cell outer membrane"/>
    <property type="evidence" value="ECO:0007669"/>
    <property type="project" value="UniProtKB-SubCell"/>
</dbReference>
<dbReference type="Gene3D" id="2.170.130.10">
    <property type="entry name" value="TonB-dependent receptor, plug domain"/>
    <property type="match status" value="1"/>
</dbReference>
<dbReference type="PANTHER" id="PTHR47234:SF2">
    <property type="entry name" value="TONB-DEPENDENT RECEPTOR"/>
    <property type="match status" value="1"/>
</dbReference>
<protein>
    <submittedName>
        <fullName evidence="16">TonB-dependent receptor</fullName>
    </submittedName>
</protein>
<dbReference type="InterPro" id="IPR037066">
    <property type="entry name" value="Plug_dom_sf"/>
</dbReference>
<evidence type="ECO:0000256" key="13">
    <source>
        <dbReference type="SAM" id="SignalP"/>
    </source>
</evidence>
<evidence type="ECO:0000256" key="9">
    <source>
        <dbReference type="ARBA" id="ARBA00023237"/>
    </source>
</evidence>
<feature type="domain" description="TonB-dependent receptor plug" evidence="15">
    <location>
        <begin position="51"/>
        <end position="169"/>
    </location>
</feature>
<evidence type="ECO:0000256" key="12">
    <source>
        <dbReference type="SAM" id="MobiDB-lite"/>
    </source>
</evidence>
<dbReference type="RefSeq" id="WP_212683393.1">
    <property type="nucleotide sequence ID" value="NZ_JAGSPM010000002.1"/>
</dbReference>
<keyword evidence="13" id="KW-0732">Signal</keyword>
<dbReference type="AlphaFoldDB" id="A0A941DCA0"/>
<comment type="similarity">
    <text evidence="2 10 11">Belongs to the TonB-dependent receptor family.</text>
</comment>
<keyword evidence="3 10" id="KW-0813">Transport</keyword>
<keyword evidence="17" id="KW-1185">Reference proteome</keyword>
<evidence type="ECO:0000256" key="2">
    <source>
        <dbReference type="ARBA" id="ARBA00009810"/>
    </source>
</evidence>
<evidence type="ECO:0000256" key="7">
    <source>
        <dbReference type="ARBA" id="ARBA00023136"/>
    </source>
</evidence>
<evidence type="ECO:0000256" key="11">
    <source>
        <dbReference type="RuleBase" id="RU003357"/>
    </source>
</evidence>
<comment type="caution">
    <text evidence="16">The sequence shown here is derived from an EMBL/GenBank/DDBJ whole genome shotgun (WGS) entry which is preliminary data.</text>
</comment>
<dbReference type="PANTHER" id="PTHR47234">
    <property type="match status" value="1"/>
</dbReference>
<evidence type="ECO:0000256" key="6">
    <source>
        <dbReference type="ARBA" id="ARBA00023077"/>
    </source>
</evidence>
<gene>
    <name evidence="16" type="ORF">KDM92_05610</name>
</gene>
<keyword evidence="4 10" id="KW-1134">Transmembrane beta strand</keyword>
<feature type="region of interest" description="Disordered" evidence="12">
    <location>
        <begin position="636"/>
        <end position="665"/>
    </location>
</feature>
<keyword evidence="5 10" id="KW-0812">Transmembrane</keyword>
<evidence type="ECO:0000256" key="4">
    <source>
        <dbReference type="ARBA" id="ARBA00022452"/>
    </source>
</evidence>
<dbReference type="Pfam" id="PF00593">
    <property type="entry name" value="TonB_dep_Rec_b-barrel"/>
    <property type="match status" value="1"/>
</dbReference>